<evidence type="ECO:0000313" key="2">
    <source>
        <dbReference type="Proteomes" id="UP001499990"/>
    </source>
</evidence>
<sequence>MTILLWVVLTPIALAVLAIGLYFLKAILEGVREGAREGWREGTEESLRYKLPDEAAALGFVPRDQQDTENAAPLPALLTGAMAAARAGDWKPAAALFEEAGRDWERRSAYSERLSGIAAEDDTWLLAWESALPDDPTAALLRARSTVHLAGKIRGSRRAQYTTSEQFEGFHRTLVRSREENARAAALAPEDPDPYISEIQIALGLGYPHADMDRIWDEITARAPHHYAAHFYALQYWCAKWRGSEKLAREFAARAADRAPLGSLMKAFPLIAHFEHDDSGSTEADRTPEMHALVDAALADAAAADPDHPRLSEVRHLLAYYLCLQGRDQAAVEQFRLVDGHIGALPWRYRANPAETYCKLRDASVSAAAEAD</sequence>
<comment type="caution">
    <text evidence="1">The sequence shown here is derived from an EMBL/GenBank/DDBJ whole genome shotgun (WGS) entry which is preliminary data.</text>
</comment>
<evidence type="ECO:0008006" key="3">
    <source>
        <dbReference type="Google" id="ProtNLM"/>
    </source>
</evidence>
<organism evidence="1 2">
    <name type="scientific">Streptomyces sannanensis</name>
    <dbReference type="NCBI Taxonomy" id="285536"/>
    <lineage>
        <taxon>Bacteria</taxon>
        <taxon>Bacillati</taxon>
        <taxon>Actinomycetota</taxon>
        <taxon>Actinomycetes</taxon>
        <taxon>Kitasatosporales</taxon>
        <taxon>Streptomycetaceae</taxon>
        <taxon>Streptomyces</taxon>
    </lineage>
</organism>
<reference evidence="2" key="1">
    <citation type="journal article" date="2019" name="Int. J. Syst. Evol. Microbiol.">
        <title>The Global Catalogue of Microorganisms (GCM) 10K type strain sequencing project: providing services to taxonomists for standard genome sequencing and annotation.</title>
        <authorList>
            <consortium name="The Broad Institute Genomics Platform"/>
            <consortium name="The Broad Institute Genome Sequencing Center for Infectious Disease"/>
            <person name="Wu L."/>
            <person name="Ma J."/>
        </authorList>
    </citation>
    <scope>NUCLEOTIDE SEQUENCE [LARGE SCALE GENOMIC DNA]</scope>
    <source>
        <strain evidence="2">JCM 9651</strain>
    </source>
</reference>
<accession>A0ABP6SF71</accession>
<dbReference type="RefSeq" id="WP_345039557.1">
    <property type="nucleotide sequence ID" value="NZ_BAAAYL010000001.1"/>
</dbReference>
<gene>
    <name evidence="1" type="ORF">GCM10020367_40200</name>
</gene>
<name>A0ABP6SF71_9ACTN</name>
<dbReference type="Proteomes" id="UP001499990">
    <property type="component" value="Unassembled WGS sequence"/>
</dbReference>
<evidence type="ECO:0000313" key="1">
    <source>
        <dbReference type="EMBL" id="GAA3374824.1"/>
    </source>
</evidence>
<dbReference type="EMBL" id="BAAAYL010000001">
    <property type="protein sequence ID" value="GAA3374824.1"/>
    <property type="molecule type" value="Genomic_DNA"/>
</dbReference>
<protein>
    <recommendedName>
        <fullName evidence="3">DUF4034 domain-containing protein</fullName>
    </recommendedName>
</protein>
<keyword evidence="2" id="KW-1185">Reference proteome</keyword>
<proteinExistence type="predicted"/>